<dbReference type="PANTHER" id="PTHR42894">
    <property type="entry name" value="N-(5'-PHOSPHORIBOSYL)ANTHRANILATE ISOMERASE"/>
    <property type="match status" value="1"/>
</dbReference>
<dbReference type="UniPathway" id="UPA00035">
    <property type="reaction ID" value="UER00042"/>
</dbReference>
<evidence type="ECO:0000259" key="8">
    <source>
        <dbReference type="Pfam" id="PF00697"/>
    </source>
</evidence>
<keyword evidence="4" id="KW-0028">Amino-acid biosynthesis</keyword>
<accession>A0A835MTF7</accession>
<protein>
    <recommendedName>
        <fullName evidence="3">phosphoribosylanthranilate isomerase</fullName>
        <ecNumber evidence="3">5.3.1.24</ecNumber>
    </recommendedName>
</protein>
<evidence type="ECO:0000256" key="3">
    <source>
        <dbReference type="ARBA" id="ARBA00012572"/>
    </source>
</evidence>
<dbReference type="Proteomes" id="UP000657918">
    <property type="component" value="Chromosome 8"/>
</dbReference>
<comment type="similarity">
    <text evidence="2">Belongs to the TrpF family.</text>
</comment>
<dbReference type="InterPro" id="IPR001240">
    <property type="entry name" value="PRAI_dom"/>
</dbReference>
<evidence type="ECO:0000256" key="2">
    <source>
        <dbReference type="ARBA" id="ARBA00007571"/>
    </source>
</evidence>
<dbReference type="FunFam" id="3.20.20.70:FF:000075">
    <property type="entry name" value="Tryptophan biosynthesis protein TRP1"/>
    <property type="match status" value="1"/>
</dbReference>
<dbReference type="EC" id="5.3.1.24" evidence="3"/>
<dbReference type="InterPro" id="IPR011060">
    <property type="entry name" value="RibuloseP-bd_barrel"/>
</dbReference>
<dbReference type="InterPro" id="IPR013785">
    <property type="entry name" value="Aldolase_TIM"/>
</dbReference>
<keyword evidence="6" id="KW-0057">Aromatic amino acid biosynthesis</keyword>
<gene>
    <name evidence="9" type="ORF">SADUNF_Sadunf08G0055500</name>
</gene>
<proteinExistence type="inferred from homology"/>
<dbReference type="Pfam" id="PF00697">
    <property type="entry name" value="PRAI"/>
    <property type="match status" value="1"/>
</dbReference>
<evidence type="ECO:0000256" key="5">
    <source>
        <dbReference type="ARBA" id="ARBA00022822"/>
    </source>
</evidence>
<evidence type="ECO:0000256" key="7">
    <source>
        <dbReference type="ARBA" id="ARBA00023235"/>
    </source>
</evidence>
<organism evidence="9 10">
    <name type="scientific">Salix dunnii</name>
    <dbReference type="NCBI Taxonomy" id="1413687"/>
    <lineage>
        <taxon>Eukaryota</taxon>
        <taxon>Viridiplantae</taxon>
        <taxon>Streptophyta</taxon>
        <taxon>Embryophyta</taxon>
        <taxon>Tracheophyta</taxon>
        <taxon>Spermatophyta</taxon>
        <taxon>Magnoliopsida</taxon>
        <taxon>eudicotyledons</taxon>
        <taxon>Gunneridae</taxon>
        <taxon>Pentapetalae</taxon>
        <taxon>rosids</taxon>
        <taxon>fabids</taxon>
        <taxon>Malpighiales</taxon>
        <taxon>Salicaceae</taxon>
        <taxon>Saliceae</taxon>
        <taxon>Salix</taxon>
    </lineage>
</organism>
<comment type="pathway">
    <text evidence="1">Amino-acid biosynthesis; L-tryptophan biosynthesis; L-tryptophan from chorismate: step 3/5.</text>
</comment>
<evidence type="ECO:0000313" key="10">
    <source>
        <dbReference type="Proteomes" id="UP000657918"/>
    </source>
</evidence>
<evidence type="ECO:0000256" key="1">
    <source>
        <dbReference type="ARBA" id="ARBA00004664"/>
    </source>
</evidence>
<keyword evidence="5" id="KW-0822">Tryptophan biosynthesis</keyword>
<dbReference type="InterPro" id="IPR044643">
    <property type="entry name" value="TrpF_fam"/>
</dbReference>
<keyword evidence="10" id="KW-1185">Reference proteome</keyword>
<dbReference type="GO" id="GO:0000162">
    <property type="term" value="P:L-tryptophan biosynthetic process"/>
    <property type="evidence" value="ECO:0007669"/>
    <property type="project" value="UniProtKB-UniPathway"/>
</dbReference>
<comment type="caution">
    <text evidence="9">The sequence shown here is derived from an EMBL/GenBank/DDBJ whole genome shotgun (WGS) entry which is preliminary data.</text>
</comment>
<keyword evidence="7" id="KW-0413">Isomerase</keyword>
<dbReference type="AlphaFoldDB" id="A0A835MTF7"/>
<dbReference type="EMBL" id="JADGMS010000008">
    <property type="protein sequence ID" value="KAF9676940.1"/>
    <property type="molecule type" value="Genomic_DNA"/>
</dbReference>
<dbReference type="SUPFAM" id="SSF51366">
    <property type="entry name" value="Ribulose-phoshate binding barrel"/>
    <property type="match status" value="1"/>
</dbReference>
<evidence type="ECO:0000256" key="4">
    <source>
        <dbReference type="ARBA" id="ARBA00022605"/>
    </source>
</evidence>
<sequence length="394" mass="42678">MRRRVSPTSFALSFLVPWQWKNPCEVWMSCVALAAAHELNSPPDTIFHDPEIRSFRPSFVSVIIIGPATDGLPLPKPTLESPDPLAHTLASMGHVWANIKAFSTAATEIQIADKNMLTGLTTGGYLQPKSVNLLRSHVHGLVRSELNFSRITSHSRSKVKCIFTPPKKASFTHEEHENKCPLVKMCGITSVRDATMAAEVGANFIGMILSPNSKRSISFSIAKEISKVAREYEAAPVGVFVDDDAETILRAADAADLEFVQLHGRGSRAAFLDLKGKKGIVYVLHANENGNLLNQISDEECSLVDWILVDSATGGSGKGFNWTGFQLPPIKSKNGWLLAGGLKPENVSEALSLLKPHGVDVSSGICGSDGINKDQSLIVSFMNAVHSQGKRNQS</sequence>
<dbReference type="HAMAP" id="MF_00135">
    <property type="entry name" value="PRAI"/>
    <property type="match status" value="1"/>
</dbReference>
<feature type="domain" description="N-(5'phosphoribosyl) anthranilate isomerase (PRAI)" evidence="8">
    <location>
        <begin position="183"/>
        <end position="383"/>
    </location>
</feature>
<dbReference type="Gene3D" id="3.20.20.70">
    <property type="entry name" value="Aldolase class I"/>
    <property type="match status" value="1"/>
</dbReference>
<dbReference type="OrthoDB" id="524799at2759"/>
<dbReference type="CDD" id="cd00405">
    <property type="entry name" value="PRAI"/>
    <property type="match status" value="1"/>
</dbReference>
<dbReference type="PANTHER" id="PTHR42894:SF1">
    <property type="entry name" value="N-(5'-PHOSPHORIBOSYL)ANTHRANILATE ISOMERASE"/>
    <property type="match status" value="1"/>
</dbReference>
<name>A0A835MTF7_9ROSI</name>
<evidence type="ECO:0000313" key="9">
    <source>
        <dbReference type="EMBL" id="KAF9676940.1"/>
    </source>
</evidence>
<dbReference type="GO" id="GO:0004640">
    <property type="term" value="F:phosphoribosylanthranilate isomerase activity"/>
    <property type="evidence" value="ECO:0007669"/>
    <property type="project" value="UniProtKB-EC"/>
</dbReference>
<evidence type="ECO:0000256" key="6">
    <source>
        <dbReference type="ARBA" id="ARBA00023141"/>
    </source>
</evidence>
<reference evidence="9 10" key="1">
    <citation type="submission" date="2020-10" db="EMBL/GenBank/DDBJ databases">
        <title>Plant Genome Project.</title>
        <authorList>
            <person name="Zhang R.-G."/>
        </authorList>
    </citation>
    <scope>NUCLEOTIDE SEQUENCE [LARGE SCALE GENOMIC DNA]</scope>
    <source>
        <strain evidence="9">FAFU-HL-1</strain>
        <tissue evidence="9">Leaf</tissue>
    </source>
</reference>